<protein>
    <submittedName>
        <fullName evidence="3">Hemagluttinin repeat family protein</fullName>
    </submittedName>
</protein>
<dbReference type="InterPro" id="IPR028048">
    <property type="entry name" value="Tox-HNH-EHHH"/>
</dbReference>
<dbReference type="Pfam" id="PF13332">
    <property type="entry name" value="Fil_haemagg_2"/>
    <property type="match status" value="1"/>
</dbReference>
<keyword evidence="4" id="KW-1185">Reference proteome</keyword>
<dbReference type="Proteomes" id="UP000516412">
    <property type="component" value="Chromosome"/>
</dbReference>
<evidence type="ECO:0000256" key="1">
    <source>
        <dbReference type="SAM" id="MobiDB-lite"/>
    </source>
</evidence>
<feature type="region of interest" description="Disordered" evidence="1">
    <location>
        <begin position="134"/>
        <end position="171"/>
    </location>
</feature>
<dbReference type="KEGG" id="nmus:H7A79_0200"/>
<proteinExistence type="predicted"/>
<organism evidence="3 4">
    <name type="scientific">Neisseria musculi</name>
    <dbReference type="NCBI Taxonomy" id="1815583"/>
    <lineage>
        <taxon>Bacteria</taxon>
        <taxon>Pseudomonadati</taxon>
        <taxon>Pseudomonadota</taxon>
        <taxon>Betaproteobacteria</taxon>
        <taxon>Neisseriales</taxon>
        <taxon>Neisseriaceae</taxon>
        <taxon>Neisseria</taxon>
    </lineage>
</organism>
<accession>A0A7H1MA69</accession>
<dbReference type="AlphaFoldDB" id="A0A7H1MA69"/>
<gene>
    <name evidence="3" type="ORF">H7A79_0200</name>
</gene>
<evidence type="ECO:0000313" key="3">
    <source>
        <dbReference type="EMBL" id="QNT58534.1"/>
    </source>
</evidence>
<dbReference type="Pfam" id="PF15657">
    <property type="entry name" value="Tox-HNH-EHHH"/>
    <property type="match status" value="1"/>
</dbReference>
<reference evidence="3" key="1">
    <citation type="submission" date="2024-06" db="EMBL/GenBank/DDBJ databases">
        <title>Complete Genome Sequence of mouse commensal type strain Neisseria musculi.</title>
        <authorList>
            <person name="Thapa E."/>
            <person name="Aluvathingal J."/>
            <person name="Nadendla S."/>
            <person name="Mehta A."/>
            <person name="Tettelin H."/>
            <person name="Weyand N.J."/>
        </authorList>
    </citation>
    <scope>NUCLEOTIDE SEQUENCE</scope>
    <source>
        <strain evidence="3">NW831</strain>
    </source>
</reference>
<dbReference type="InterPro" id="IPR025157">
    <property type="entry name" value="Hemagglutinin_rpt"/>
</dbReference>
<dbReference type="EMBL" id="CP060414">
    <property type="protein sequence ID" value="QNT58534.1"/>
    <property type="molecule type" value="Genomic_DNA"/>
</dbReference>
<evidence type="ECO:0000313" key="4">
    <source>
        <dbReference type="Proteomes" id="UP000516412"/>
    </source>
</evidence>
<name>A0A7H1MA69_9NEIS</name>
<evidence type="ECO:0000259" key="2">
    <source>
        <dbReference type="Pfam" id="PF15657"/>
    </source>
</evidence>
<sequence length="724" mass="77429">MASKGDTTLKGATATARRIDADVGGRLNIESVQDHIEQDNQQSGAGVRVQVSFGTAWEASGNFSQSKASGSSDTVSVQSGLFAGDGGYHINADSVHLKGGAIVSTAPKEQNELTANRLTFENIQNQSSYQATNIGLSGGYGKNPDKEPGYTGGSSFSPSLPQYEKGSDGSTTYAALSEGRLNIAGKDTTVQELGIHSDSSSAHRAVAALPDLAKITEKQQVVAKATTDIVSAARSFSSNRQKAAAEDKAQAQAEFEGRLKARKDGSYEAFAKLGESERQAVLISGSEAYRKADTEARNWGIGGSKSRAANAGTTLVTGILGGQSNLQTAANTLSPYAAAAIGNTFGHGANQNETAQLAGHFLLGATLAYINGGDPLSGGSAAVAAEKAAQYLSQQYHDGKTAIDPQTGRFNPNLLPEQIKEDIKAAAGVIASIVGATGDNGAALNAQIGGVLGQNAVENNTALARYQNRVNLHENIADVTDPFGILTPLYNIKNALGDLNKLKDESRRKDQDKINQNIQEYLQKHGIKIHLNTAYEEVNGQGVTRLDTEGNRKVLTKALQEFAQASATTHATFRAEKMRLGIPTTMQPTAVRRVPLMEKDYFTGKDRQKTDSIRQPIFATEYLFIINGKNYVIQNHSAGHDFGELSGRGNQAAHFNSKQLELTTYTVSGKVNADVWKQEKDMPHNRQTYTPSKITGVTEHRYTKPSVNAKPSESFFKKPFLKRK</sequence>
<dbReference type="GO" id="GO:0003824">
    <property type="term" value="F:catalytic activity"/>
    <property type="evidence" value="ECO:0007669"/>
    <property type="project" value="UniProtKB-ARBA"/>
</dbReference>
<feature type="domain" description="HNH/Endo VII superfamily nuclease toxins" evidence="2">
    <location>
        <begin position="611"/>
        <end position="670"/>
    </location>
</feature>